<evidence type="ECO:0000313" key="1">
    <source>
        <dbReference type="EnsemblPlants" id="AET5Gv20121100.1"/>
    </source>
</evidence>
<reference evidence="2" key="2">
    <citation type="journal article" date="2017" name="Nat. Plants">
        <title>The Aegilops tauschii genome reveals multiple impacts of transposons.</title>
        <authorList>
            <person name="Zhao G."/>
            <person name="Zou C."/>
            <person name="Li K."/>
            <person name="Wang K."/>
            <person name="Li T."/>
            <person name="Gao L."/>
            <person name="Zhang X."/>
            <person name="Wang H."/>
            <person name="Yang Z."/>
            <person name="Liu X."/>
            <person name="Jiang W."/>
            <person name="Mao L."/>
            <person name="Kong X."/>
            <person name="Jiao Y."/>
            <person name="Jia J."/>
        </authorList>
    </citation>
    <scope>NUCLEOTIDE SEQUENCE [LARGE SCALE GENOMIC DNA]</scope>
    <source>
        <strain evidence="2">cv. AL8/78</strain>
    </source>
</reference>
<sequence>LLLLPATHSSPLRASADSTEDGKWKLAVCIRIIRRSYFAHQVSWLVCIRAETVRS</sequence>
<keyword evidence="2" id="KW-1185">Reference proteome</keyword>
<dbReference type="EnsemblPlants" id="AET5Gv20121100.1">
    <property type="protein sequence ID" value="AET5Gv20121100.1"/>
    <property type="gene ID" value="AET5Gv20121100"/>
</dbReference>
<dbReference type="AlphaFoldDB" id="A0A453JMI9"/>
<name>A0A453JMI9_AEGTS</name>
<reference evidence="1" key="4">
    <citation type="submission" date="2019-03" db="UniProtKB">
        <authorList>
            <consortium name="EnsemblPlants"/>
        </authorList>
    </citation>
    <scope>IDENTIFICATION</scope>
</reference>
<organism evidence="1 2">
    <name type="scientific">Aegilops tauschii subsp. strangulata</name>
    <name type="common">Goatgrass</name>
    <dbReference type="NCBI Taxonomy" id="200361"/>
    <lineage>
        <taxon>Eukaryota</taxon>
        <taxon>Viridiplantae</taxon>
        <taxon>Streptophyta</taxon>
        <taxon>Embryophyta</taxon>
        <taxon>Tracheophyta</taxon>
        <taxon>Spermatophyta</taxon>
        <taxon>Magnoliopsida</taxon>
        <taxon>Liliopsida</taxon>
        <taxon>Poales</taxon>
        <taxon>Poaceae</taxon>
        <taxon>BOP clade</taxon>
        <taxon>Pooideae</taxon>
        <taxon>Triticodae</taxon>
        <taxon>Triticeae</taxon>
        <taxon>Triticinae</taxon>
        <taxon>Aegilops</taxon>
    </lineage>
</organism>
<protein>
    <submittedName>
        <fullName evidence="1">Uncharacterized protein</fullName>
    </submittedName>
</protein>
<reference evidence="1" key="3">
    <citation type="journal article" date="2017" name="Nature">
        <title>Genome sequence of the progenitor of the wheat D genome Aegilops tauschii.</title>
        <authorList>
            <person name="Luo M.C."/>
            <person name="Gu Y.Q."/>
            <person name="Puiu D."/>
            <person name="Wang H."/>
            <person name="Twardziok S.O."/>
            <person name="Deal K.R."/>
            <person name="Huo N."/>
            <person name="Zhu T."/>
            <person name="Wang L."/>
            <person name="Wang Y."/>
            <person name="McGuire P.E."/>
            <person name="Liu S."/>
            <person name="Long H."/>
            <person name="Ramasamy R.K."/>
            <person name="Rodriguez J.C."/>
            <person name="Van S.L."/>
            <person name="Yuan L."/>
            <person name="Wang Z."/>
            <person name="Xia Z."/>
            <person name="Xiao L."/>
            <person name="Anderson O.D."/>
            <person name="Ouyang S."/>
            <person name="Liang Y."/>
            <person name="Zimin A.V."/>
            <person name="Pertea G."/>
            <person name="Qi P."/>
            <person name="Bennetzen J.L."/>
            <person name="Dai X."/>
            <person name="Dawson M.W."/>
            <person name="Muller H.G."/>
            <person name="Kugler K."/>
            <person name="Rivarola-Duarte L."/>
            <person name="Spannagl M."/>
            <person name="Mayer K.F.X."/>
            <person name="Lu F.H."/>
            <person name="Bevan M.W."/>
            <person name="Leroy P."/>
            <person name="Li P."/>
            <person name="You F.M."/>
            <person name="Sun Q."/>
            <person name="Liu Z."/>
            <person name="Lyons E."/>
            <person name="Wicker T."/>
            <person name="Salzberg S.L."/>
            <person name="Devos K.M."/>
            <person name="Dvorak J."/>
        </authorList>
    </citation>
    <scope>NUCLEOTIDE SEQUENCE [LARGE SCALE GENOMIC DNA]</scope>
    <source>
        <strain evidence="1">cv. AL8/78</strain>
    </source>
</reference>
<accession>A0A453JMI9</accession>
<dbReference type="Gramene" id="AET5Gv20121100.1">
    <property type="protein sequence ID" value="AET5Gv20121100.1"/>
    <property type="gene ID" value="AET5Gv20121100"/>
</dbReference>
<evidence type="ECO:0000313" key="2">
    <source>
        <dbReference type="Proteomes" id="UP000015105"/>
    </source>
</evidence>
<reference evidence="2" key="1">
    <citation type="journal article" date="2014" name="Science">
        <title>Ancient hybridizations among the ancestral genomes of bread wheat.</title>
        <authorList>
            <consortium name="International Wheat Genome Sequencing Consortium,"/>
            <person name="Marcussen T."/>
            <person name="Sandve S.R."/>
            <person name="Heier L."/>
            <person name="Spannagl M."/>
            <person name="Pfeifer M."/>
            <person name="Jakobsen K.S."/>
            <person name="Wulff B.B."/>
            <person name="Steuernagel B."/>
            <person name="Mayer K.F."/>
            <person name="Olsen O.A."/>
        </authorList>
    </citation>
    <scope>NUCLEOTIDE SEQUENCE [LARGE SCALE GENOMIC DNA]</scope>
    <source>
        <strain evidence="2">cv. AL8/78</strain>
    </source>
</reference>
<proteinExistence type="predicted"/>
<reference evidence="1" key="5">
    <citation type="journal article" date="2021" name="G3 (Bethesda)">
        <title>Aegilops tauschii genome assembly Aet v5.0 features greater sequence contiguity and improved annotation.</title>
        <authorList>
            <person name="Wang L."/>
            <person name="Zhu T."/>
            <person name="Rodriguez J.C."/>
            <person name="Deal K.R."/>
            <person name="Dubcovsky J."/>
            <person name="McGuire P.E."/>
            <person name="Lux T."/>
            <person name="Spannagl M."/>
            <person name="Mayer K.F.X."/>
            <person name="Baldrich P."/>
            <person name="Meyers B.C."/>
            <person name="Huo N."/>
            <person name="Gu Y.Q."/>
            <person name="Zhou H."/>
            <person name="Devos K.M."/>
            <person name="Bennetzen J.L."/>
            <person name="Unver T."/>
            <person name="Budak H."/>
            <person name="Gulick P.J."/>
            <person name="Galiba G."/>
            <person name="Kalapos B."/>
            <person name="Nelson D.R."/>
            <person name="Li P."/>
            <person name="You F.M."/>
            <person name="Luo M.C."/>
            <person name="Dvorak J."/>
        </authorList>
    </citation>
    <scope>NUCLEOTIDE SEQUENCE [LARGE SCALE GENOMIC DNA]</scope>
    <source>
        <strain evidence="1">cv. AL8/78</strain>
    </source>
</reference>
<dbReference type="Proteomes" id="UP000015105">
    <property type="component" value="Chromosome 5D"/>
</dbReference>